<accession>A0A423X470</accession>
<keyword evidence="2" id="KW-1185">Reference proteome</keyword>
<dbReference type="AlphaFoldDB" id="A0A423X470"/>
<dbReference type="Proteomes" id="UP000285146">
    <property type="component" value="Unassembled WGS sequence"/>
</dbReference>
<sequence>MSTDATSSITIRVPTKYITSPSSTSSSTTLDGPPLDWLHRTWSVTHSTLDMWQRARNVRITYSPLPPDPPADPRPRVFDLVEYEKSSGKGGVKTVEGVDTTASESGATGAWDWKGKGVLGFVTSHWEILGWGERDLEGGEEEEGGKERWAVTWFAPTLFTKEGVDLYSDRKEGMSPALAGEILAALKGSAAKEVAAMVEKDMRQVEIKLPWMEK</sequence>
<dbReference type="EMBL" id="LKEB01000028">
    <property type="protein sequence ID" value="ROW10678.1"/>
    <property type="molecule type" value="Genomic_DNA"/>
</dbReference>
<reference evidence="1 2" key="1">
    <citation type="submission" date="2015-09" db="EMBL/GenBank/DDBJ databases">
        <title>Host preference determinants of Valsa canker pathogens revealed by comparative genomics.</title>
        <authorList>
            <person name="Yin Z."/>
            <person name="Huang L."/>
        </authorList>
    </citation>
    <scope>NUCLEOTIDE SEQUENCE [LARGE SCALE GENOMIC DNA]</scope>
    <source>
        <strain evidence="1 2">SXYLt</strain>
    </source>
</reference>
<dbReference type="InParanoid" id="A0A423X470"/>
<evidence type="ECO:0000313" key="2">
    <source>
        <dbReference type="Proteomes" id="UP000285146"/>
    </source>
</evidence>
<dbReference type="OrthoDB" id="9975758at2759"/>
<organism evidence="1 2">
    <name type="scientific">Cytospora leucostoma</name>
    <dbReference type="NCBI Taxonomy" id="1230097"/>
    <lineage>
        <taxon>Eukaryota</taxon>
        <taxon>Fungi</taxon>
        <taxon>Dikarya</taxon>
        <taxon>Ascomycota</taxon>
        <taxon>Pezizomycotina</taxon>
        <taxon>Sordariomycetes</taxon>
        <taxon>Sordariomycetidae</taxon>
        <taxon>Diaporthales</taxon>
        <taxon>Cytosporaceae</taxon>
        <taxon>Cytospora</taxon>
    </lineage>
</organism>
<evidence type="ECO:0000313" key="1">
    <source>
        <dbReference type="EMBL" id="ROW10678.1"/>
    </source>
</evidence>
<protein>
    <submittedName>
        <fullName evidence="1">Uncharacterized protein</fullName>
    </submittedName>
</protein>
<name>A0A423X470_9PEZI</name>
<gene>
    <name evidence="1" type="ORF">VPNG_05070</name>
</gene>
<comment type="caution">
    <text evidence="1">The sequence shown here is derived from an EMBL/GenBank/DDBJ whole genome shotgun (WGS) entry which is preliminary data.</text>
</comment>
<proteinExistence type="predicted"/>
<dbReference type="STRING" id="1230097.A0A423X470"/>